<dbReference type="Proteomes" id="UP000440367">
    <property type="component" value="Unassembled WGS sequence"/>
</dbReference>
<dbReference type="AlphaFoldDB" id="A0A6A3KC97"/>
<dbReference type="EMBL" id="QXGD01001247">
    <property type="protein sequence ID" value="KAE9210786.1"/>
    <property type="molecule type" value="Genomic_DNA"/>
</dbReference>
<evidence type="ECO:0000313" key="1">
    <source>
        <dbReference type="EMBL" id="KAE9005026.1"/>
    </source>
</evidence>
<gene>
    <name evidence="2" type="ORF">PF002_g18725</name>
    <name evidence="1" type="ORF">PF011_g12212</name>
</gene>
<comment type="caution">
    <text evidence="1">The sequence shown here is derived from an EMBL/GenBank/DDBJ whole genome shotgun (WGS) entry which is preliminary data.</text>
</comment>
<reference evidence="1 4" key="1">
    <citation type="submission" date="2018-09" db="EMBL/GenBank/DDBJ databases">
        <title>Genomic investigation of the strawberry pathogen Phytophthora fragariae indicates pathogenicity is determined by transcriptional variation in three key races.</title>
        <authorList>
            <person name="Adams T.M."/>
            <person name="Armitage A.D."/>
            <person name="Sobczyk M.K."/>
            <person name="Bates H.J."/>
            <person name="Dunwell J.M."/>
            <person name="Nellist C.F."/>
            <person name="Harrison R.J."/>
        </authorList>
    </citation>
    <scope>NUCLEOTIDE SEQUENCE [LARGE SCALE GENOMIC DNA]</scope>
    <source>
        <strain evidence="2 3">BC-1</strain>
        <strain evidence="1 4">SCRP245</strain>
    </source>
</reference>
<dbReference type="EMBL" id="QXFW01000702">
    <property type="protein sequence ID" value="KAE9005026.1"/>
    <property type="molecule type" value="Genomic_DNA"/>
</dbReference>
<sequence>MKTFGRIFFLAGALVCRKYVPFAQFRTSTRPRSTTSSSGRRCLRCSLVSRVPNVHRT</sequence>
<proteinExistence type="predicted"/>
<evidence type="ECO:0000313" key="2">
    <source>
        <dbReference type="EMBL" id="KAE9210786.1"/>
    </source>
</evidence>
<dbReference type="Proteomes" id="UP000460718">
    <property type="component" value="Unassembled WGS sequence"/>
</dbReference>
<evidence type="ECO:0000313" key="3">
    <source>
        <dbReference type="Proteomes" id="UP000440367"/>
    </source>
</evidence>
<accession>A0A6A3KC97</accession>
<name>A0A6A3KC97_9STRA</name>
<evidence type="ECO:0000313" key="4">
    <source>
        <dbReference type="Proteomes" id="UP000460718"/>
    </source>
</evidence>
<organism evidence="1 4">
    <name type="scientific">Phytophthora fragariae</name>
    <dbReference type="NCBI Taxonomy" id="53985"/>
    <lineage>
        <taxon>Eukaryota</taxon>
        <taxon>Sar</taxon>
        <taxon>Stramenopiles</taxon>
        <taxon>Oomycota</taxon>
        <taxon>Peronosporomycetes</taxon>
        <taxon>Peronosporales</taxon>
        <taxon>Peronosporaceae</taxon>
        <taxon>Phytophthora</taxon>
    </lineage>
</organism>
<protein>
    <submittedName>
        <fullName evidence="1">Uncharacterized protein</fullName>
    </submittedName>
</protein>